<sequence length="74" mass="8362">MSDQQLDPQALQQEENSLIALRKEKLAAERAKGNAFPNDFRRDNYCDALQKQYADKTKEELAEAAIPVKVAGRI</sequence>
<accession>A0ABW8DPY5</accession>
<organism evidence="1 2">
    <name type="scientific">Pseudomonas iridis</name>
    <dbReference type="NCBI Taxonomy" id="2710587"/>
    <lineage>
        <taxon>Bacteria</taxon>
        <taxon>Pseudomonadati</taxon>
        <taxon>Pseudomonadota</taxon>
        <taxon>Gammaproteobacteria</taxon>
        <taxon>Pseudomonadales</taxon>
        <taxon>Pseudomonadaceae</taxon>
        <taxon>Pseudomonas</taxon>
    </lineage>
</organism>
<evidence type="ECO:0000313" key="1">
    <source>
        <dbReference type="EMBL" id="MFJ2289293.1"/>
    </source>
</evidence>
<keyword evidence="1" id="KW-0436">Ligase</keyword>
<name>A0ABW8DPY5_9PSED</name>
<dbReference type="InterPro" id="IPR012340">
    <property type="entry name" value="NA-bd_OB-fold"/>
</dbReference>
<protein>
    <submittedName>
        <fullName evidence="1">Lysine--tRNA ligase</fullName>
    </submittedName>
</protein>
<dbReference type="EMBL" id="JBIUVY010000057">
    <property type="protein sequence ID" value="MFJ2289293.1"/>
    <property type="molecule type" value="Genomic_DNA"/>
</dbReference>
<reference evidence="1 2" key="1">
    <citation type="submission" date="2024-10" db="EMBL/GenBank/DDBJ databases">
        <title>The Natural Products Discovery Center: Release of the First 8490 Sequenced Strains for Exploring Actinobacteria Biosynthetic Diversity.</title>
        <authorList>
            <person name="Kalkreuter E."/>
            <person name="Kautsar S.A."/>
            <person name="Yang D."/>
            <person name="Bader C.D."/>
            <person name="Teijaro C.N."/>
            <person name="Fluegel L."/>
            <person name="Davis C.M."/>
            <person name="Simpson J.R."/>
            <person name="Lauterbach L."/>
            <person name="Steele A.D."/>
            <person name="Gui C."/>
            <person name="Meng S."/>
            <person name="Li G."/>
            <person name="Viehrig K."/>
            <person name="Ye F."/>
            <person name="Su P."/>
            <person name="Kiefer A.F."/>
            <person name="Nichols A."/>
            <person name="Cepeda A.J."/>
            <person name="Yan W."/>
            <person name="Fan B."/>
            <person name="Jiang Y."/>
            <person name="Adhikari A."/>
            <person name="Zheng C.-J."/>
            <person name="Schuster L."/>
            <person name="Cowan T.M."/>
            <person name="Smanski M.J."/>
            <person name="Chevrette M.G."/>
            <person name="De Carvalho L.P.S."/>
            <person name="Shen B."/>
        </authorList>
    </citation>
    <scope>NUCLEOTIDE SEQUENCE [LARGE SCALE GENOMIC DNA]</scope>
    <source>
        <strain evidence="1 2">NPDC087689</strain>
    </source>
</reference>
<comment type="caution">
    <text evidence="1">The sequence shown here is derived from an EMBL/GenBank/DDBJ whole genome shotgun (WGS) entry which is preliminary data.</text>
</comment>
<gene>
    <name evidence="1" type="ORF">ACIOUF_23550</name>
</gene>
<evidence type="ECO:0000313" key="2">
    <source>
        <dbReference type="Proteomes" id="UP001617296"/>
    </source>
</evidence>
<dbReference type="GO" id="GO:0016874">
    <property type="term" value="F:ligase activity"/>
    <property type="evidence" value="ECO:0007669"/>
    <property type="project" value="UniProtKB-KW"/>
</dbReference>
<dbReference type="Gene3D" id="2.40.50.140">
    <property type="entry name" value="Nucleic acid-binding proteins"/>
    <property type="match status" value="1"/>
</dbReference>
<keyword evidence="2" id="KW-1185">Reference proteome</keyword>
<proteinExistence type="predicted"/>
<feature type="non-terminal residue" evidence="1">
    <location>
        <position position="74"/>
    </location>
</feature>
<dbReference type="Proteomes" id="UP001617296">
    <property type="component" value="Unassembled WGS sequence"/>
</dbReference>
<dbReference type="SUPFAM" id="SSF50249">
    <property type="entry name" value="Nucleic acid-binding proteins"/>
    <property type="match status" value="1"/>
</dbReference>